<dbReference type="RefSeq" id="WP_200788828.1">
    <property type="nucleotide sequence ID" value="NZ_JAEDAO010000001.1"/>
</dbReference>
<evidence type="ECO:0000259" key="1">
    <source>
        <dbReference type="Pfam" id="PF00561"/>
    </source>
</evidence>
<dbReference type="GO" id="GO:0016787">
    <property type="term" value="F:hydrolase activity"/>
    <property type="evidence" value="ECO:0007669"/>
    <property type="project" value="UniProtKB-KW"/>
</dbReference>
<feature type="domain" description="AB hydrolase-1" evidence="1">
    <location>
        <begin position="30"/>
        <end position="144"/>
    </location>
</feature>
<dbReference type="PANTHER" id="PTHR43798">
    <property type="entry name" value="MONOACYLGLYCEROL LIPASE"/>
    <property type="match status" value="1"/>
</dbReference>
<dbReference type="EMBL" id="JAEDAO010000001">
    <property type="protein sequence ID" value="MBK0393866.1"/>
    <property type="molecule type" value="Genomic_DNA"/>
</dbReference>
<dbReference type="InterPro" id="IPR029058">
    <property type="entry name" value="AB_hydrolase_fold"/>
</dbReference>
<dbReference type="GO" id="GO:0016020">
    <property type="term" value="C:membrane"/>
    <property type="evidence" value="ECO:0007669"/>
    <property type="project" value="TreeGrafter"/>
</dbReference>
<accession>A0A934USG9</accession>
<keyword evidence="2" id="KW-0378">Hydrolase</keyword>
<dbReference type="Proteomes" id="UP000617041">
    <property type="component" value="Unassembled WGS sequence"/>
</dbReference>
<dbReference type="PANTHER" id="PTHR43798:SF33">
    <property type="entry name" value="HYDROLASE, PUTATIVE (AFU_ORTHOLOGUE AFUA_2G14860)-RELATED"/>
    <property type="match status" value="1"/>
</dbReference>
<organism evidence="2 3">
    <name type="scientific">Ramlibacter algicola</name>
    <dbReference type="NCBI Taxonomy" id="2795217"/>
    <lineage>
        <taxon>Bacteria</taxon>
        <taxon>Pseudomonadati</taxon>
        <taxon>Pseudomonadota</taxon>
        <taxon>Betaproteobacteria</taxon>
        <taxon>Burkholderiales</taxon>
        <taxon>Comamonadaceae</taxon>
        <taxon>Ramlibacter</taxon>
    </lineage>
</organism>
<name>A0A934USG9_9BURK</name>
<keyword evidence="3" id="KW-1185">Reference proteome</keyword>
<dbReference type="Gene3D" id="3.40.50.1820">
    <property type="entry name" value="alpha/beta hydrolase"/>
    <property type="match status" value="1"/>
</dbReference>
<protein>
    <submittedName>
        <fullName evidence="2">Alpha/beta hydrolase</fullName>
    </submittedName>
</protein>
<dbReference type="InterPro" id="IPR050266">
    <property type="entry name" value="AB_hydrolase_sf"/>
</dbReference>
<evidence type="ECO:0000313" key="2">
    <source>
        <dbReference type="EMBL" id="MBK0393866.1"/>
    </source>
</evidence>
<evidence type="ECO:0000313" key="3">
    <source>
        <dbReference type="Proteomes" id="UP000617041"/>
    </source>
</evidence>
<dbReference type="Pfam" id="PF00561">
    <property type="entry name" value="Abhydrolase_1"/>
    <property type="match status" value="1"/>
</dbReference>
<gene>
    <name evidence="2" type="ORF">I8E28_14800</name>
</gene>
<dbReference type="InterPro" id="IPR000073">
    <property type="entry name" value="AB_hydrolase_1"/>
</dbReference>
<dbReference type="AlphaFoldDB" id="A0A934USG9"/>
<proteinExistence type="predicted"/>
<reference evidence="2" key="1">
    <citation type="submission" date="2020-12" db="EMBL/GenBank/DDBJ databases">
        <title>Ramlibacter sp. nov., isolated from a freshwater alga, Cryptomonas.</title>
        <authorList>
            <person name="Kim H.M."/>
            <person name="Jeon C.O."/>
        </authorList>
    </citation>
    <scope>NUCLEOTIDE SEQUENCE</scope>
    <source>
        <strain evidence="2">CrO1</strain>
    </source>
</reference>
<comment type="caution">
    <text evidence="2">The sequence shown here is derived from an EMBL/GenBank/DDBJ whole genome shotgun (WGS) entry which is preliminary data.</text>
</comment>
<dbReference type="SUPFAM" id="SSF53474">
    <property type="entry name" value="alpha/beta-Hydrolases"/>
    <property type="match status" value="1"/>
</dbReference>
<sequence length="264" mass="28605">MIAGRLPRKRRLPLATGAIEYVLSGRGPATLVLFNGAGVTLEGWSRLYPDIERLGRVVAWNRFGTGASTPPRGAQDGLQVVATAREVLRRLSLEPPYVLVGHSLGGLHAQLFARRHSEEVAGVVLLEATHPRDRELLHGHEPQLAKVLGKLLSIPQQLFRPNLHAELDWLDEAADEVEAAGPFPSVPLAVVSGGNDPPRWLVPPSALRIRRRHQKELALLSPLGMHAVARRSGHFPQITQPSLVVDAIRSVVHAAAPGAPRVPS</sequence>